<dbReference type="Proteomes" id="UP000093561">
    <property type="component" value="Unassembled WGS sequence"/>
</dbReference>
<reference evidence="1" key="1">
    <citation type="submission" date="2015-03" db="EMBL/GenBank/DDBJ databases">
        <title>Wuchereria bancrofti Genome Sequencing Papua New Guinea Strain.</title>
        <authorList>
            <person name="Small S.T."/>
            <person name="Serre D."/>
            <person name="Zimmerman P.A."/>
        </authorList>
    </citation>
    <scope>NUCLEOTIDE SEQUENCE [LARGE SCALE GENOMIC DNA]</scope>
    <source>
        <strain evidence="1">pt0022</strain>
    </source>
</reference>
<sequence length="33" mass="4011">MFRKIRKIWLSNQNKSNRKGTYHISIDYSSQPL</sequence>
<protein>
    <submittedName>
        <fullName evidence="2">Uncharacterized protein</fullName>
    </submittedName>
</protein>
<evidence type="ECO:0000313" key="2">
    <source>
        <dbReference type="WBParaSite" id="mrna-Wban_09950"/>
    </source>
</evidence>
<dbReference type="WBParaSite" id="mrna-Wban_09950">
    <property type="protein sequence ID" value="mrna-Wban_09950"/>
    <property type="gene ID" value="Wban_09950"/>
</dbReference>
<organism evidence="1 2">
    <name type="scientific">Wuchereria bancrofti</name>
    <dbReference type="NCBI Taxonomy" id="6293"/>
    <lineage>
        <taxon>Eukaryota</taxon>
        <taxon>Metazoa</taxon>
        <taxon>Ecdysozoa</taxon>
        <taxon>Nematoda</taxon>
        <taxon>Chromadorea</taxon>
        <taxon>Rhabditida</taxon>
        <taxon>Spirurina</taxon>
        <taxon>Spiruromorpha</taxon>
        <taxon>Filarioidea</taxon>
        <taxon>Onchocercidae</taxon>
        <taxon>Wuchereria</taxon>
    </lineage>
</organism>
<reference evidence="1" key="2">
    <citation type="journal article" date="2016" name="Mol. Ecol.">
        <title>Population genomics of the filarial nematode parasite Wuchereria bancrofti from mosquitoes.</title>
        <authorList>
            <person name="Small S.T."/>
            <person name="Reimer L.J."/>
            <person name="Tisch D.J."/>
            <person name="King C.L."/>
            <person name="Christensen B.M."/>
            <person name="Siba P.M."/>
            <person name="Kazura J.W."/>
            <person name="Serre D."/>
            <person name="Zimmerman P.A."/>
        </authorList>
    </citation>
    <scope>NUCLEOTIDE SEQUENCE</scope>
    <source>
        <strain evidence="1">pt0022</strain>
    </source>
</reference>
<reference evidence="2" key="3">
    <citation type="submission" date="2024-02" db="UniProtKB">
        <authorList>
            <consortium name="WormBaseParasite"/>
        </authorList>
    </citation>
    <scope>IDENTIFICATION</scope>
    <source>
        <strain evidence="2">pt0022</strain>
    </source>
</reference>
<proteinExistence type="predicted"/>
<evidence type="ECO:0000313" key="1">
    <source>
        <dbReference type="Proteomes" id="UP000093561"/>
    </source>
</evidence>
<name>A0AAF5Q3D7_WUCBA</name>
<accession>A0AAF5Q3D7</accession>
<dbReference type="AlphaFoldDB" id="A0AAF5Q3D7"/>